<evidence type="ECO:0000259" key="2">
    <source>
        <dbReference type="Pfam" id="PF07179"/>
    </source>
</evidence>
<dbReference type="EMBL" id="BAAATA010000003">
    <property type="protein sequence ID" value="GAA2474574.1"/>
    <property type="molecule type" value="Genomic_DNA"/>
</dbReference>
<dbReference type="Pfam" id="PF07179">
    <property type="entry name" value="SseB"/>
    <property type="match status" value="1"/>
</dbReference>
<feature type="compositionally biased region" description="Low complexity" evidence="1">
    <location>
        <begin position="126"/>
        <end position="180"/>
    </location>
</feature>
<organism evidence="3 4">
    <name type="scientific">Streptomyces thermolineatus</name>
    <dbReference type="NCBI Taxonomy" id="44033"/>
    <lineage>
        <taxon>Bacteria</taxon>
        <taxon>Bacillati</taxon>
        <taxon>Actinomycetota</taxon>
        <taxon>Actinomycetes</taxon>
        <taxon>Kitasatosporales</taxon>
        <taxon>Streptomycetaceae</taxon>
        <taxon>Streptomyces</taxon>
    </lineage>
</organism>
<gene>
    <name evidence="3" type="ORF">GCM10010406_08300</name>
</gene>
<proteinExistence type="predicted"/>
<reference evidence="3 4" key="1">
    <citation type="journal article" date="2019" name="Int. J. Syst. Evol. Microbiol.">
        <title>The Global Catalogue of Microorganisms (GCM) 10K type strain sequencing project: providing services to taxonomists for standard genome sequencing and annotation.</title>
        <authorList>
            <consortium name="The Broad Institute Genomics Platform"/>
            <consortium name="The Broad Institute Genome Sequencing Center for Infectious Disease"/>
            <person name="Wu L."/>
            <person name="Ma J."/>
        </authorList>
    </citation>
    <scope>NUCLEOTIDE SEQUENCE [LARGE SCALE GENOMIC DNA]</scope>
    <source>
        <strain evidence="3 4">JCM 6307</strain>
    </source>
</reference>
<accession>A0ABN3KYI4</accession>
<name>A0ABN3KYI4_9ACTN</name>
<sequence>MAGVSAEALRLRLAGLAATGQGDLRALVGEFRRSEVLVPVVDGSLLSTRTGDVRWLFAFTDDAALERFARARGEAVPDRVPVHGARLLDQVAPRTGGPTGIAVDAGSPAGMVLPPVAGIVPDGAVPDTGGTAPDTGGTAPDTGGTAPDTGGTAPDTGGTAPDAPGADAGARNAGIRGAGA</sequence>
<evidence type="ECO:0000256" key="1">
    <source>
        <dbReference type="SAM" id="MobiDB-lite"/>
    </source>
</evidence>
<keyword evidence="4" id="KW-1185">Reference proteome</keyword>
<evidence type="ECO:0000313" key="3">
    <source>
        <dbReference type="EMBL" id="GAA2474574.1"/>
    </source>
</evidence>
<feature type="domain" description="SseB protein N-terminal" evidence="2">
    <location>
        <begin position="13"/>
        <end position="115"/>
    </location>
</feature>
<dbReference type="InterPro" id="IPR009839">
    <property type="entry name" value="SseB_N"/>
</dbReference>
<comment type="caution">
    <text evidence="3">The sequence shown here is derived from an EMBL/GenBank/DDBJ whole genome shotgun (WGS) entry which is preliminary data.</text>
</comment>
<feature type="region of interest" description="Disordered" evidence="1">
    <location>
        <begin position="120"/>
        <end position="180"/>
    </location>
</feature>
<dbReference type="Proteomes" id="UP001501358">
    <property type="component" value="Unassembled WGS sequence"/>
</dbReference>
<evidence type="ECO:0000313" key="4">
    <source>
        <dbReference type="Proteomes" id="UP001501358"/>
    </source>
</evidence>
<protein>
    <recommendedName>
        <fullName evidence="2">SseB protein N-terminal domain-containing protein</fullName>
    </recommendedName>
</protein>